<protein>
    <recommendedName>
        <fullName evidence="2">DUF1468 domain-containing protein</fullName>
    </recommendedName>
</protein>
<name>A0ABM7HP67_MYCME</name>
<dbReference type="RefSeq" id="WP_051578750.1">
    <property type="nucleotide sequence ID" value="NZ_AP022567.1"/>
</dbReference>
<feature type="transmembrane region" description="Helical" evidence="1">
    <location>
        <begin position="61"/>
        <end position="80"/>
    </location>
</feature>
<reference evidence="3 4" key="1">
    <citation type="journal article" date="2019" name="Emerg. Microbes Infect.">
        <title>Comprehensive subspecies identification of 175 nontuberculous mycobacteria species based on 7547 genomic profiles.</title>
        <authorList>
            <person name="Matsumoto Y."/>
            <person name="Kinjo T."/>
            <person name="Motooka D."/>
            <person name="Nabeya D."/>
            <person name="Jung N."/>
            <person name="Uechi K."/>
            <person name="Horii T."/>
            <person name="Iida T."/>
            <person name="Fujita J."/>
            <person name="Nakamura S."/>
        </authorList>
    </citation>
    <scope>NUCLEOTIDE SEQUENCE [LARGE SCALE GENOMIC DNA]</scope>
    <source>
        <strain evidence="3 4">JCM 12375</strain>
    </source>
</reference>
<keyword evidence="1" id="KW-0472">Membrane</keyword>
<evidence type="ECO:0000256" key="1">
    <source>
        <dbReference type="SAM" id="Phobius"/>
    </source>
</evidence>
<dbReference type="Pfam" id="PF07331">
    <property type="entry name" value="TctB"/>
    <property type="match status" value="1"/>
</dbReference>
<evidence type="ECO:0000313" key="4">
    <source>
        <dbReference type="Proteomes" id="UP000465622"/>
    </source>
</evidence>
<feature type="transmembrane region" description="Helical" evidence="1">
    <location>
        <begin position="101"/>
        <end position="130"/>
    </location>
</feature>
<organism evidence="3 4">
    <name type="scientific">Mycolicibacterium mageritense</name>
    <name type="common">Mycobacterium mageritense</name>
    <dbReference type="NCBI Taxonomy" id="53462"/>
    <lineage>
        <taxon>Bacteria</taxon>
        <taxon>Bacillati</taxon>
        <taxon>Actinomycetota</taxon>
        <taxon>Actinomycetes</taxon>
        <taxon>Mycobacteriales</taxon>
        <taxon>Mycobacteriaceae</taxon>
        <taxon>Mycolicibacterium</taxon>
    </lineage>
</organism>
<sequence>MVTHHDPDTPPAGFPHPGRTQRVLVPAGQLALAALGAYVAVEATSLGLWTNLGPGPGLLPLILGVALFGLTAVWAVQSMAERRAASAGDDHTEVAERLDRPYILGVVGGLILLAALMEVLGFQISMAAFLFAELVFLGRQRWWLAAGVAAVGGFGIFALFDRVLALQLPMSALPFLSGLGL</sequence>
<proteinExistence type="predicted"/>
<accession>A0ABM7HP67</accession>
<evidence type="ECO:0000259" key="2">
    <source>
        <dbReference type="Pfam" id="PF07331"/>
    </source>
</evidence>
<dbReference type="Proteomes" id="UP000465622">
    <property type="component" value="Chromosome"/>
</dbReference>
<dbReference type="EMBL" id="AP022567">
    <property type="protein sequence ID" value="BBX32319.1"/>
    <property type="molecule type" value="Genomic_DNA"/>
</dbReference>
<feature type="domain" description="DUF1468" evidence="2">
    <location>
        <begin position="30"/>
        <end position="169"/>
    </location>
</feature>
<feature type="transmembrane region" description="Helical" evidence="1">
    <location>
        <begin position="142"/>
        <end position="160"/>
    </location>
</feature>
<gene>
    <name evidence="3" type="ORF">MMAGJ_16010</name>
</gene>
<dbReference type="InterPro" id="IPR009936">
    <property type="entry name" value="DUF1468"/>
</dbReference>
<keyword evidence="4" id="KW-1185">Reference proteome</keyword>
<keyword evidence="1" id="KW-0812">Transmembrane</keyword>
<evidence type="ECO:0000313" key="3">
    <source>
        <dbReference type="EMBL" id="BBX32319.1"/>
    </source>
</evidence>
<keyword evidence="1" id="KW-1133">Transmembrane helix</keyword>